<dbReference type="NCBIfam" id="TIGR02887">
    <property type="entry name" value="spore_ger_x_C"/>
    <property type="match status" value="1"/>
</dbReference>
<evidence type="ECO:0000313" key="11">
    <source>
        <dbReference type="Proteomes" id="UP000256304"/>
    </source>
</evidence>
<comment type="similarity">
    <text evidence="2">Belongs to the GerABKC lipoprotein family.</text>
</comment>
<evidence type="ECO:0000256" key="6">
    <source>
        <dbReference type="ARBA" id="ARBA00023139"/>
    </source>
</evidence>
<dbReference type="InterPro" id="IPR038501">
    <property type="entry name" value="Spore_GerAC_C_sf"/>
</dbReference>
<keyword evidence="6" id="KW-0564">Palmitate</keyword>
<evidence type="ECO:0000256" key="4">
    <source>
        <dbReference type="ARBA" id="ARBA00022729"/>
    </source>
</evidence>
<dbReference type="EMBL" id="QTTN01000007">
    <property type="protein sequence ID" value="REE88965.1"/>
    <property type="molecule type" value="Genomic_DNA"/>
</dbReference>
<comment type="caution">
    <text evidence="10">The sequence shown here is derived from an EMBL/GenBank/DDBJ whole genome shotgun (WGS) entry which is preliminary data.</text>
</comment>
<dbReference type="InterPro" id="IPR046953">
    <property type="entry name" value="Spore_GerAC-like_C"/>
</dbReference>
<evidence type="ECO:0000256" key="2">
    <source>
        <dbReference type="ARBA" id="ARBA00007886"/>
    </source>
</evidence>
<dbReference type="Pfam" id="PF05504">
    <property type="entry name" value="Spore_GerAC"/>
    <property type="match status" value="1"/>
</dbReference>
<proteinExistence type="inferred from homology"/>
<evidence type="ECO:0000313" key="10">
    <source>
        <dbReference type="EMBL" id="REE88965.1"/>
    </source>
</evidence>
<feature type="domain" description="Spore germination protein N-terminal" evidence="9">
    <location>
        <begin position="22"/>
        <end position="180"/>
    </location>
</feature>
<dbReference type="AlphaFoldDB" id="A0A3D9S8C2"/>
<comment type="subcellular location">
    <subcellularLocation>
        <location evidence="1">Membrane</location>
        <topology evidence="1">Lipid-anchor</topology>
    </subcellularLocation>
</comment>
<dbReference type="PANTHER" id="PTHR35789:SF1">
    <property type="entry name" value="SPORE GERMINATION PROTEIN B3"/>
    <property type="match status" value="1"/>
</dbReference>
<evidence type="ECO:0000256" key="3">
    <source>
        <dbReference type="ARBA" id="ARBA00022544"/>
    </source>
</evidence>
<keyword evidence="3" id="KW-0309">Germination</keyword>
<dbReference type="PANTHER" id="PTHR35789">
    <property type="entry name" value="SPORE GERMINATION PROTEIN B3"/>
    <property type="match status" value="1"/>
</dbReference>
<evidence type="ECO:0000259" key="9">
    <source>
        <dbReference type="Pfam" id="PF25198"/>
    </source>
</evidence>
<sequence length="350" mass="39537">MRKPLLAIFCCSLLTGCSQDHIVDRINILQSMGVDMDGETVKMSASYPKYIKGAGEQSPITAESNVMYGVFTALTAKSTQPVEIGQLRTLVISESFAQRAIPDLADIINREIIKSSNTTIVITKQTASSIIAKSSKEQPYYLSELIEQNIFHGNTPRTNYHSFVNQYYGEGQDVYLPVINEAEGLLHMDGVAVFKGDELKLWLDSDEGLYLKLLKDKKLNGEYDFKTGPKAMYSFVILRGKSRIDSSHRNKTRISLQLSIQIREIPEKLSLEKEADLNAVRKQIEEQLNSAVKSLLIRLQKNKTDPVGLGEQYRRSHRSFSEDEFYGKIYPRMDFEVKTNIIILHSGVGR</sequence>
<dbReference type="Pfam" id="PF25198">
    <property type="entry name" value="Spore_GerAC_N"/>
    <property type="match status" value="1"/>
</dbReference>
<protein>
    <submittedName>
        <fullName evidence="10">Ger(X)C family germination protein</fullName>
    </submittedName>
</protein>
<keyword evidence="4" id="KW-0732">Signal</keyword>
<dbReference type="Gene3D" id="3.30.300.210">
    <property type="entry name" value="Nutrient germinant receptor protein C, domain 3"/>
    <property type="match status" value="1"/>
</dbReference>
<dbReference type="Proteomes" id="UP000256304">
    <property type="component" value="Unassembled WGS sequence"/>
</dbReference>
<feature type="domain" description="Spore germination GerAC-like C-terminal" evidence="8">
    <location>
        <begin position="189"/>
        <end position="347"/>
    </location>
</feature>
<keyword evidence="11" id="KW-1185">Reference proteome</keyword>
<dbReference type="OrthoDB" id="2592518at2"/>
<evidence type="ECO:0000256" key="7">
    <source>
        <dbReference type="ARBA" id="ARBA00023288"/>
    </source>
</evidence>
<evidence type="ECO:0000256" key="5">
    <source>
        <dbReference type="ARBA" id="ARBA00023136"/>
    </source>
</evidence>
<name>A0A3D9S8C2_9BACL</name>
<dbReference type="InterPro" id="IPR057336">
    <property type="entry name" value="GerAC_N"/>
</dbReference>
<dbReference type="InterPro" id="IPR008844">
    <property type="entry name" value="Spore_GerAC-like"/>
</dbReference>
<keyword evidence="5" id="KW-0472">Membrane</keyword>
<reference evidence="10 11" key="1">
    <citation type="submission" date="2018-08" db="EMBL/GenBank/DDBJ databases">
        <title>Genomic Encyclopedia of Type Strains, Phase III (KMG-III): the genomes of soil and plant-associated and newly described type strains.</title>
        <authorList>
            <person name="Whitman W."/>
        </authorList>
    </citation>
    <scope>NUCLEOTIDE SEQUENCE [LARGE SCALE GENOMIC DNA]</scope>
    <source>
        <strain evidence="10 11">CGMCC 1.10966</strain>
    </source>
</reference>
<accession>A0A3D9S8C2</accession>
<keyword evidence="7" id="KW-0449">Lipoprotein</keyword>
<organism evidence="10 11">
    <name type="scientific">Paenibacillus taihuensis</name>
    <dbReference type="NCBI Taxonomy" id="1156355"/>
    <lineage>
        <taxon>Bacteria</taxon>
        <taxon>Bacillati</taxon>
        <taxon>Bacillota</taxon>
        <taxon>Bacilli</taxon>
        <taxon>Bacillales</taxon>
        <taxon>Paenibacillaceae</taxon>
        <taxon>Paenibacillus</taxon>
    </lineage>
</organism>
<dbReference type="GO" id="GO:0016020">
    <property type="term" value="C:membrane"/>
    <property type="evidence" value="ECO:0007669"/>
    <property type="project" value="UniProtKB-SubCell"/>
</dbReference>
<dbReference type="PROSITE" id="PS51257">
    <property type="entry name" value="PROKAR_LIPOPROTEIN"/>
    <property type="match status" value="1"/>
</dbReference>
<dbReference type="GO" id="GO:0009847">
    <property type="term" value="P:spore germination"/>
    <property type="evidence" value="ECO:0007669"/>
    <property type="project" value="InterPro"/>
</dbReference>
<gene>
    <name evidence="10" type="ORF">A8990_10761</name>
</gene>
<evidence type="ECO:0000259" key="8">
    <source>
        <dbReference type="Pfam" id="PF05504"/>
    </source>
</evidence>
<evidence type="ECO:0000256" key="1">
    <source>
        <dbReference type="ARBA" id="ARBA00004635"/>
    </source>
</evidence>
<dbReference type="RefSeq" id="WP_116188475.1">
    <property type="nucleotide sequence ID" value="NZ_QTTN01000007.1"/>
</dbReference>